<proteinExistence type="predicted"/>
<accession>A0A1Y6BHQ6</accession>
<feature type="signal peptide" evidence="1">
    <location>
        <begin position="1"/>
        <end position="26"/>
    </location>
</feature>
<dbReference type="Proteomes" id="UP000192907">
    <property type="component" value="Unassembled WGS sequence"/>
</dbReference>
<evidence type="ECO:0000313" key="3">
    <source>
        <dbReference type="Proteomes" id="UP000192907"/>
    </source>
</evidence>
<protein>
    <submittedName>
        <fullName evidence="2">Uncharacterized protein</fullName>
    </submittedName>
</protein>
<dbReference type="AlphaFoldDB" id="A0A1Y6BHQ6"/>
<reference evidence="3" key="1">
    <citation type="submission" date="2017-04" db="EMBL/GenBank/DDBJ databases">
        <authorList>
            <person name="Varghese N."/>
            <person name="Submissions S."/>
        </authorList>
    </citation>
    <scope>NUCLEOTIDE SEQUENCE [LARGE SCALE GENOMIC DNA]</scope>
    <source>
        <strain evidence="3">RKEM611</strain>
    </source>
</reference>
<name>A0A1Y6BHQ6_9BACT</name>
<sequence>MKYGTTVILAKIILGSAFLSSAPLHARELLAQFNTGGDDVRGGSRIDIRVDTQSGVQWFRNINRASSLPNGSFKEFTINVANLSHPFDLNGVTIIHRSGNCTFCSYDNWSMSSFSLVTKDTKYPLLGHGFHRFRGNSPSLYIESPEF</sequence>
<keyword evidence="3" id="KW-1185">Reference proteome</keyword>
<keyword evidence="1" id="KW-0732">Signal</keyword>
<dbReference type="RefSeq" id="WP_132315955.1">
    <property type="nucleotide sequence ID" value="NZ_FWZT01000003.1"/>
</dbReference>
<evidence type="ECO:0000313" key="2">
    <source>
        <dbReference type="EMBL" id="SMF01994.1"/>
    </source>
</evidence>
<feature type="chain" id="PRO_5012396216" evidence="1">
    <location>
        <begin position="27"/>
        <end position="147"/>
    </location>
</feature>
<dbReference type="EMBL" id="FWZT01000003">
    <property type="protein sequence ID" value="SMF01994.1"/>
    <property type="molecule type" value="Genomic_DNA"/>
</dbReference>
<organism evidence="2 3">
    <name type="scientific">Pseudobacteriovorax antillogorgiicola</name>
    <dbReference type="NCBI Taxonomy" id="1513793"/>
    <lineage>
        <taxon>Bacteria</taxon>
        <taxon>Pseudomonadati</taxon>
        <taxon>Bdellovibrionota</taxon>
        <taxon>Oligoflexia</taxon>
        <taxon>Oligoflexales</taxon>
        <taxon>Pseudobacteriovoracaceae</taxon>
        <taxon>Pseudobacteriovorax</taxon>
    </lineage>
</organism>
<evidence type="ECO:0000256" key="1">
    <source>
        <dbReference type="SAM" id="SignalP"/>
    </source>
</evidence>
<gene>
    <name evidence="2" type="ORF">SAMN06296036_103231</name>
</gene>